<proteinExistence type="inferred from homology"/>
<dbReference type="PROSITE" id="PS00674">
    <property type="entry name" value="AAA"/>
    <property type="match status" value="1"/>
</dbReference>
<dbReference type="RefSeq" id="WP_091587485.1">
    <property type="nucleotide sequence ID" value="NZ_FNDU01000016.1"/>
</dbReference>
<keyword evidence="9 14" id="KW-0067">ATP-binding</keyword>
<keyword evidence="11 14" id="KW-0482">Metalloprotease</keyword>
<dbReference type="PANTHER" id="PTHR23076">
    <property type="entry name" value="METALLOPROTEASE M41 FTSH"/>
    <property type="match status" value="1"/>
</dbReference>
<reference evidence="18 19" key="1">
    <citation type="submission" date="2016-10" db="EMBL/GenBank/DDBJ databases">
        <authorList>
            <person name="de Groot N.N."/>
        </authorList>
    </citation>
    <scope>NUCLEOTIDE SEQUENCE [LARGE SCALE GENOMIC DNA]</scope>
    <source>
        <strain evidence="19">P4B,CCM 7963,CECT 7998,DSM 25260,IBRC-M 10614,KCTC 13821</strain>
    </source>
</reference>
<evidence type="ECO:0000259" key="17">
    <source>
        <dbReference type="SMART" id="SM00382"/>
    </source>
</evidence>
<evidence type="ECO:0000256" key="9">
    <source>
        <dbReference type="ARBA" id="ARBA00022840"/>
    </source>
</evidence>
<comment type="cofactor">
    <cofactor evidence="14">
        <name>Zn(2+)</name>
        <dbReference type="ChEBI" id="CHEBI:29105"/>
    </cofactor>
    <text evidence="14">Binds 1 zinc ion per subunit.</text>
</comment>
<dbReference type="InterPro" id="IPR000642">
    <property type="entry name" value="Peptidase_M41"/>
</dbReference>
<dbReference type="STRING" id="930129.SAMN05216352_11614"/>
<feature type="binding site" evidence="14">
    <location>
        <position position="428"/>
    </location>
    <ligand>
        <name>Zn(2+)</name>
        <dbReference type="ChEBI" id="CHEBI:29105"/>
        <note>catalytic</note>
    </ligand>
</feature>
<feature type="region of interest" description="Disordered" evidence="16">
    <location>
        <begin position="608"/>
        <end position="688"/>
    </location>
</feature>
<dbReference type="SUPFAM" id="SSF140990">
    <property type="entry name" value="FtsH protease domain-like"/>
    <property type="match status" value="1"/>
</dbReference>
<feature type="binding site" evidence="14">
    <location>
        <begin position="206"/>
        <end position="213"/>
    </location>
    <ligand>
        <name>ATP</name>
        <dbReference type="ChEBI" id="CHEBI:30616"/>
    </ligand>
</feature>
<dbReference type="GO" id="GO:0030163">
    <property type="term" value="P:protein catabolic process"/>
    <property type="evidence" value="ECO:0007669"/>
    <property type="project" value="UniProtKB-UniRule"/>
</dbReference>
<gene>
    <name evidence="14" type="primary">ftsH</name>
    <name evidence="18" type="ORF">SAMN05216352_11614</name>
</gene>
<evidence type="ECO:0000313" key="19">
    <source>
        <dbReference type="Proteomes" id="UP000199017"/>
    </source>
</evidence>
<evidence type="ECO:0000256" key="6">
    <source>
        <dbReference type="ARBA" id="ARBA00022741"/>
    </source>
</evidence>
<dbReference type="FunFam" id="1.10.8.60:FF:000001">
    <property type="entry name" value="ATP-dependent zinc metalloprotease FtsH"/>
    <property type="match status" value="1"/>
</dbReference>
<evidence type="ECO:0000256" key="11">
    <source>
        <dbReference type="ARBA" id="ARBA00023049"/>
    </source>
</evidence>
<dbReference type="GO" id="GO:0006508">
    <property type="term" value="P:proteolysis"/>
    <property type="evidence" value="ECO:0007669"/>
    <property type="project" value="UniProtKB-KW"/>
</dbReference>
<keyword evidence="14" id="KW-1003">Cell membrane</keyword>
<dbReference type="AlphaFoldDB" id="A0A1G8PV56"/>
<evidence type="ECO:0000313" key="18">
    <source>
        <dbReference type="EMBL" id="SDI95740.1"/>
    </source>
</evidence>
<keyword evidence="12 14" id="KW-0472">Membrane</keyword>
<dbReference type="NCBIfam" id="TIGR01241">
    <property type="entry name" value="FtsH_fam"/>
    <property type="match status" value="1"/>
</dbReference>
<keyword evidence="7 14" id="KW-0378">Hydrolase</keyword>
<accession>A0A1G8PV56</accession>
<dbReference type="Pfam" id="PF17862">
    <property type="entry name" value="AAA_lid_3"/>
    <property type="match status" value="1"/>
</dbReference>
<dbReference type="Gene3D" id="1.20.58.760">
    <property type="entry name" value="Peptidase M41"/>
    <property type="match status" value="1"/>
</dbReference>
<dbReference type="SUPFAM" id="SSF52540">
    <property type="entry name" value="P-loop containing nucleoside triphosphate hydrolases"/>
    <property type="match status" value="1"/>
</dbReference>
<protein>
    <recommendedName>
        <fullName evidence="14">ATP-dependent zinc metalloprotease FtsH</fullName>
        <ecNumber evidence="14">3.4.24.-</ecNumber>
    </recommendedName>
</protein>
<dbReference type="InterPro" id="IPR027417">
    <property type="entry name" value="P-loop_NTPase"/>
</dbReference>
<dbReference type="Pfam" id="PF06480">
    <property type="entry name" value="FtsH_ext"/>
    <property type="match status" value="1"/>
</dbReference>
<evidence type="ECO:0000256" key="8">
    <source>
        <dbReference type="ARBA" id="ARBA00022833"/>
    </source>
</evidence>
<dbReference type="InterPro" id="IPR003960">
    <property type="entry name" value="ATPase_AAA_CS"/>
</dbReference>
<dbReference type="EC" id="3.4.24.-" evidence="14"/>
<dbReference type="InterPro" id="IPR003593">
    <property type="entry name" value="AAA+_ATPase"/>
</dbReference>
<comment type="function">
    <text evidence="14">Acts as a processive, ATP-dependent zinc metallopeptidase for both cytoplasmic and membrane proteins. Plays a role in the quality control of integral membrane proteins.</text>
</comment>
<keyword evidence="8 14" id="KW-0862">Zinc</keyword>
<feature type="transmembrane region" description="Helical" evidence="14">
    <location>
        <begin position="9"/>
        <end position="26"/>
    </location>
</feature>
<evidence type="ECO:0000256" key="14">
    <source>
        <dbReference type="HAMAP-Rule" id="MF_01458"/>
    </source>
</evidence>
<comment type="similarity">
    <text evidence="15">Belongs to the AAA ATPase family.</text>
</comment>
<sequence>MNRIFRNTVFYLLLFLVIIGIISFLSNDQTETNEMTTNEFLSKLQNNEISSVTLQPEGEVYLVEGQEVGDEEGEAFQTYLPISEENTQTIMTAQGPDGEALSLETEPAEEPSAWVTFFTSIIPFVIIFILFFFLLSQAQGGGSRVMNFGKSKAKLYQEDKKKARFKDVAGAEEEKQELIEVVDFLKDPRKFANIGARIPKGVLLVGPPGTGKTLIARAVAGEAGVPFFSISGSDFVEMFVGVGASRVRDLFENAKKNAPCIIFIDEIDAVGRQRGAGLGGGHDEREQTLNQLLVEMDGFSANEGIIIIAATNRSDVLDPALLRPGRFDRQIMVGRPDVKGREEILHVHARNKPMADDVDLQAIAQRTPGFSGADLENLLNEAALVAARADMTKLRMTHVEEAIDRVIAGPAKKSRVISEKEKNIVAHHEAGHTVVGVKLKNADMVHKVTIVPRGQAGGYAVMLPKEDRYFMTKPELLDKIVGLLGGRVAEEVMFNEVSTGAHNDFQRATDIARKMVTEYGMSEKLGPLQFGSSSGGQVFLGRDIQNEQNYSDAIAHEIDKEVQRIIKESYDQCKQILTEYKDRLELVAQTLLELETLDAQQIKSLVDDGKLPDDHHLNKSDDEVGVSKENGPNDDVKVNIQSKSNTEEQPETPEDETSKKETDVTEGKTEPEKLGNNNPPADDDDDRK</sequence>
<evidence type="ECO:0000256" key="16">
    <source>
        <dbReference type="SAM" id="MobiDB-lite"/>
    </source>
</evidence>
<evidence type="ECO:0000256" key="10">
    <source>
        <dbReference type="ARBA" id="ARBA00022989"/>
    </source>
</evidence>
<dbReference type="InterPro" id="IPR037219">
    <property type="entry name" value="Peptidase_M41-like"/>
</dbReference>
<evidence type="ECO:0000256" key="4">
    <source>
        <dbReference type="ARBA" id="ARBA00022692"/>
    </source>
</evidence>
<dbReference type="Gene3D" id="1.10.8.60">
    <property type="match status" value="1"/>
</dbReference>
<dbReference type="GO" id="GO:0016887">
    <property type="term" value="F:ATP hydrolysis activity"/>
    <property type="evidence" value="ECO:0007669"/>
    <property type="project" value="UniProtKB-UniRule"/>
</dbReference>
<dbReference type="Pfam" id="PF00004">
    <property type="entry name" value="AAA"/>
    <property type="match status" value="1"/>
</dbReference>
<keyword evidence="4 14" id="KW-0812">Transmembrane</keyword>
<evidence type="ECO:0000256" key="7">
    <source>
        <dbReference type="ARBA" id="ARBA00022801"/>
    </source>
</evidence>
<dbReference type="GO" id="GO:0005886">
    <property type="term" value="C:plasma membrane"/>
    <property type="evidence" value="ECO:0007669"/>
    <property type="project" value="UniProtKB-SubCell"/>
</dbReference>
<dbReference type="OrthoDB" id="9809379at2"/>
<feature type="domain" description="AAA+ ATPase" evidence="17">
    <location>
        <begin position="198"/>
        <end position="337"/>
    </location>
</feature>
<dbReference type="Pfam" id="PF01434">
    <property type="entry name" value="Peptidase_M41"/>
    <property type="match status" value="1"/>
</dbReference>
<keyword evidence="10 14" id="KW-1133">Transmembrane helix</keyword>
<feature type="active site" evidence="14">
    <location>
        <position position="429"/>
    </location>
</feature>
<evidence type="ECO:0000256" key="15">
    <source>
        <dbReference type="RuleBase" id="RU003651"/>
    </source>
</evidence>
<keyword evidence="6 14" id="KW-0547">Nucleotide-binding</keyword>
<dbReference type="FunFam" id="1.20.58.760:FF:000001">
    <property type="entry name" value="ATP-dependent zinc metalloprotease FtsH"/>
    <property type="match status" value="1"/>
</dbReference>
<dbReference type="SMART" id="SM00382">
    <property type="entry name" value="AAA"/>
    <property type="match status" value="1"/>
</dbReference>
<evidence type="ECO:0000256" key="5">
    <source>
        <dbReference type="ARBA" id="ARBA00022723"/>
    </source>
</evidence>
<dbReference type="HAMAP" id="MF_01458">
    <property type="entry name" value="FtsH"/>
    <property type="match status" value="1"/>
</dbReference>
<dbReference type="CDD" id="cd19501">
    <property type="entry name" value="RecA-like_FtsH"/>
    <property type="match status" value="1"/>
</dbReference>
<comment type="similarity">
    <text evidence="2 14">In the C-terminal section; belongs to the peptidase M41 family.</text>
</comment>
<comment type="subcellular location">
    <subcellularLocation>
        <location evidence="14">Cell membrane</location>
        <topology evidence="14">Multi-pass membrane protein</topology>
        <orientation evidence="14">Cytoplasmic side</orientation>
    </subcellularLocation>
    <subcellularLocation>
        <location evidence="1">Membrane</location>
    </subcellularLocation>
</comment>
<dbReference type="InterPro" id="IPR003959">
    <property type="entry name" value="ATPase_AAA_core"/>
</dbReference>
<dbReference type="InterPro" id="IPR011546">
    <property type="entry name" value="Pept_M41_FtsH_extracell"/>
</dbReference>
<dbReference type="InterPro" id="IPR041569">
    <property type="entry name" value="AAA_lid_3"/>
</dbReference>
<name>A0A1G8PV56_9BACI</name>
<feature type="binding site" evidence="14">
    <location>
        <position position="504"/>
    </location>
    <ligand>
        <name>Zn(2+)</name>
        <dbReference type="ChEBI" id="CHEBI:29105"/>
        <note>catalytic</note>
    </ligand>
</feature>
<keyword evidence="5 14" id="KW-0479">Metal-binding</keyword>
<feature type="binding site" evidence="14">
    <location>
        <position position="432"/>
    </location>
    <ligand>
        <name>Zn(2+)</name>
        <dbReference type="ChEBI" id="CHEBI:29105"/>
        <note>catalytic</note>
    </ligand>
</feature>
<dbReference type="Gene3D" id="3.40.50.300">
    <property type="entry name" value="P-loop containing nucleotide triphosphate hydrolases"/>
    <property type="match status" value="1"/>
</dbReference>
<keyword evidence="19" id="KW-1185">Reference proteome</keyword>
<organism evidence="18 19">
    <name type="scientific">Alteribacillus bidgolensis</name>
    <dbReference type="NCBI Taxonomy" id="930129"/>
    <lineage>
        <taxon>Bacteria</taxon>
        <taxon>Bacillati</taxon>
        <taxon>Bacillota</taxon>
        <taxon>Bacilli</taxon>
        <taxon>Bacillales</taxon>
        <taxon>Bacillaceae</taxon>
        <taxon>Alteribacillus</taxon>
    </lineage>
</organism>
<evidence type="ECO:0000256" key="13">
    <source>
        <dbReference type="ARBA" id="ARBA00061570"/>
    </source>
</evidence>
<dbReference type="Proteomes" id="UP000199017">
    <property type="component" value="Unassembled WGS sequence"/>
</dbReference>
<dbReference type="GO" id="GO:0051301">
    <property type="term" value="P:cell division"/>
    <property type="evidence" value="ECO:0007669"/>
    <property type="project" value="UniProtKB-KW"/>
</dbReference>
<dbReference type="EMBL" id="FNDU01000016">
    <property type="protein sequence ID" value="SDI95740.1"/>
    <property type="molecule type" value="Genomic_DNA"/>
</dbReference>
<comment type="subunit">
    <text evidence="14">Homohexamer.</text>
</comment>
<feature type="compositionally biased region" description="Basic and acidic residues" evidence="16">
    <location>
        <begin position="656"/>
        <end position="673"/>
    </location>
</feature>
<dbReference type="GO" id="GO:0004176">
    <property type="term" value="F:ATP-dependent peptidase activity"/>
    <property type="evidence" value="ECO:0007669"/>
    <property type="project" value="InterPro"/>
</dbReference>
<evidence type="ECO:0000256" key="2">
    <source>
        <dbReference type="ARBA" id="ARBA00010044"/>
    </source>
</evidence>
<dbReference type="GO" id="GO:0008270">
    <property type="term" value="F:zinc ion binding"/>
    <property type="evidence" value="ECO:0007669"/>
    <property type="project" value="UniProtKB-UniRule"/>
</dbReference>
<evidence type="ECO:0000256" key="1">
    <source>
        <dbReference type="ARBA" id="ARBA00004370"/>
    </source>
</evidence>
<dbReference type="FunFam" id="3.40.50.300:FF:000001">
    <property type="entry name" value="ATP-dependent zinc metalloprotease FtsH"/>
    <property type="match status" value="1"/>
</dbReference>
<keyword evidence="18" id="KW-0132">Cell division</keyword>
<dbReference type="GO" id="GO:0004222">
    <property type="term" value="F:metalloendopeptidase activity"/>
    <property type="evidence" value="ECO:0007669"/>
    <property type="project" value="InterPro"/>
</dbReference>
<evidence type="ECO:0000256" key="3">
    <source>
        <dbReference type="ARBA" id="ARBA00022670"/>
    </source>
</evidence>
<feature type="compositionally biased region" description="Basic and acidic residues" evidence="16">
    <location>
        <begin position="608"/>
        <end position="626"/>
    </location>
</feature>
<keyword evidence="18" id="KW-0131">Cell cycle</keyword>
<dbReference type="GO" id="GO:0005524">
    <property type="term" value="F:ATP binding"/>
    <property type="evidence" value="ECO:0007669"/>
    <property type="project" value="UniProtKB-UniRule"/>
</dbReference>
<dbReference type="InterPro" id="IPR005936">
    <property type="entry name" value="FtsH"/>
</dbReference>
<feature type="transmembrane region" description="Helical" evidence="14">
    <location>
        <begin position="113"/>
        <end position="135"/>
    </location>
</feature>
<comment type="similarity">
    <text evidence="13 14">In the central section; belongs to the AAA ATPase family.</text>
</comment>
<dbReference type="PANTHER" id="PTHR23076:SF113">
    <property type="entry name" value="ATP-DEPENDENT ZINC METALLOPROTEASE FTSH 1, CHLOROPLASTIC-RELATED"/>
    <property type="match status" value="1"/>
</dbReference>
<evidence type="ECO:0000256" key="12">
    <source>
        <dbReference type="ARBA" id="ARBA00023136"/>
    </source>
</evidence>
<keyword evidence="3 14" id="KW-0645">Protease</keyword>